<evidence type="ECO:0000256" key="1">
    <source>
        <dbReference type="ARBA" id="ARBA00004651"/>
    </source>
</evidence>
<comment type="subcellular location">
    <subcellularLocation>
        <location evidence="1">Cell membrane</location>
        <topology evidence="1">Multi-pass membrane protein</topology>
    </subcellularLocation>
</comment>
<dbReference type="EMBL" id="JAASQV010000002">
    <property type="protein sequence ID" value="NIJ65153.1"/>
    <property type="molecule type" value="Genomic_DNA"/>
</dbReference>
<protein>
    <submittedName>
        <fullName evidence="9">Iron complex transport system permease protein</fullName>
    </submittedName>
</protein>
<dbReference type="PANTHER" id="PTHR30472">
    <property type="entry name" value="FERRIC ENTEROBACTIN TRANSPORT SYSTEM PERMEASE PROTEIN"/>
    <property type="match status" value="1"/>
</dbReference>
<feature type="transmembrane region" description="Helical" evidence="8">
    <location>
        <begin position="274"/>
        <end position="295"/>
    </location>
</feature>
<dbReference type="RefSeq" id="WP_167299589.1">
    <property type="nucleotide sequence ID" value="NZ_JAASQV010000002.1"/>
</dbReference>
<feature type="transmembrane region" description="Helical" evidence="8">
    <location>
        <begin position="191"/>
        <end position="208"/>
    </location>
</feature>
<dbReference type="PANTHER" id="PTHR30472:SF25">
    <property type="entry name" value="ABC TRANSPORTER PERMEASE PROTEIN MJ0876-RELATED"/>
    <property type="match status" value="1"/>
</dbReference>
<proteinExistence type="inferred from homology"/>
<feature type="transmembrane region" description="Helical" evidence="8">
    <location>
        <begin position="143"/>
        <end position="164"/>
    </location>
</feature>
<dbReference type="SUPFAM" id="SSF81345">
    <property type="entry name" value="ABC transporter involved in vitamin B12 uptake, BtuC"/>
    <property type="match status" value="1"/>
</dbReference>
<reference evidence="9 10" key="1">
    <citation type="submission" date="2020-03" db="EMBL/GenBank/DDBJ databases">
        <title>Genomic Encyclopedia of Type Strains, Phase IV (KMG-IV): sequencing the most valuable type-strain genomes for metagenomic binning, comparative biology and taxonomic classification.</title>
        <authorList>
            <person name="Goeker M."/>
        </authorList>
    </citation>
    <scope>NUCLEOTIDE SEQUENCE [LARGE SCALE GENOMIC DNA]</scope>
    <source>
        <strain evidence="9 10">DSM 4733</strain>
    </source>
</reference>
<organism evidence="9 10">
    <name type="scientific">Sphingomonas leidyi</name>
    <dbReference type="NCBI Taxonomy" id="68569"/>
    <lineage>
        <taxon>Bacteria</taxon>
        <taxon>Pseudomonadati</taxon>
        <taxon>Pseudomonadota</taxon>
        <taxon>Alphaproteobacteria</taxon>
        <taxon>Sphingomonadales</taxon>
        <taxon>Sphingomonadaceae</taxon>
        <taxon>Sphingomonas</taxon>
    </lineage>
</organism>
<keyword evidence="10" id="KW-1185">Reference proteome</keyword>
<evidence type="ECO:0000256" key="7">
    <source>
        <dbReference type="ARBA" id="ARBA00023136"/>
    </source>
</evidence>
<keyword evidence="4" id="KW-1003">Cell membrane</keyword>
<dbReference type="GO" id="GO:0022857">
    <property type="term" value="F:transmembrane transporter activity"/>
    <property type="evidence" value="ECO:0007669"/>
    <property type="project" value="InterPro"/>
</dbReference>
<dbReference type="Proteomes" id="UP000564677">
    <property type="component" value="Unassembled WGS sequence"/>
</dbReference>
<evidence type="ECO:0000256" key="2">
    <source>
        <dbReference type="ARBA" id="ARBA00007935"/>
    </source>
</evidence>
<feature type="transmembrane region" description="Helical" evidence="8">
    <location>
        <begin position="237"/>
        <end position="262"/>
    </location>
</feature>
<dbReference type="GO" id="GO:0005886">
    <property type="term" value="C:plasma membrane"/>
    <property type="evidence" value="ECO:0007669"/>
    <property type="project" value="UniProtKB-SubCell"/>
</dbReference>
<name>A0A7X5UZQ4_9SPHN</name>
<keyword evidence="5 8" id="KW-0812">Transmembrane</keyword>
<feature type="transmembrane region" description="Helical" evidence="8">
    <location>
        <begin position="89"/>
        <end position="109"/>
    </location>
</feature>
<evidence type="ECO:0000313" key="9">
    <source>
        <dbReference type="EMBL" id="NIJ65153.1"/>
    </source>
</evidence>
<feature type="transmembrane region" description="Helical" evidence="8">
    <location>
        <begin position="307"/>
        <end position="324"/>
    </location>
</feature>
<evidence type="ECO:0000256" key="5">
    <source>
        <dbReference type="ARBA" id="ARBA00022692"/>
    </source>
</evidence>
<dbReference type="AlphaFoldDB" id="A0A7X5UZQ4"/>
<evidence type="ECO:0000256" key="3">
    <source>
        <dbReference type="ARBA" id="ARBA00022448"/>
    </source>
</evidence>
<dbReference type="Pfam" id="PF01032">
    <property type="entry name" value="FecCD"/>
    <property type="match status" value="1"/>
</dbReference>
<evidence type="ECO:0000256" key="8">
    <source>
        <dbReference type="SAM" id="Phobius"/>
    </source>
</evidence>
<dbReference type="InterPro" id="IPR000522">
    <property type="entry name" value="ABC_transptr_permease_BtuC"/>
</dbReference>
<keyword evidence="7 8" id="KW-0472">Membrane</keyword>
<accession>A0A7X5UZQ4</accession>
<evidence type="ECO:0000256" key="4">
    <source>
        <dbReference type="ARBA" id="ARBA00022475"/>
    </source>
</evidence>
<dbReference type="CDD" id="cd06550">
    <property type="entry name" value="TM_ABC_iron-siderophores_like"/>
    <property type="match status" value="1"/>
</dbReference>
<dbReference type="GO" id="GO:0033214">
    <property type="term" value="P:siderophore-iron import into cell"/>
    <property type="evidence" value="ECO:0007669"/>
    <property type="project" value="TreeGrafter"/>
</dbReference>
<feature type="transmembrane region" description="Helical" evidence="8">
    <location>
        <begin position="115"/>
        <end position="136"/>
    </location>
</feature>
<feature type="transmembrane region" description="Helical" evidence="8">
    <location>
        <begin position="60"/>
        <end position="77"/>
    </location>
</feature>
<sequence length="330" mass="33964">MTISRPLLIAGLIALTLAAAIGSILFGPVHLSLARMIAAFTGHGDRIATTILLELRLPRMLLGLGVGAMLGLAGAALQGYLRNPLAEPSVLGTSNAASLGAVAALYFGLAALHPVVLPVLAVLGALLSLAGLSALAGRSESPLTLILAGIAIATLATAGVSLALNLSPNPFAAMEIMTWLLGSLENRSFEHVWIAYPCIAIGGLLLLWDGRALDALTLGEDGAQALGVDLRRTRIRLLLGTAIGVGGAVAVSGAIGFIGLIVPHLVRPLTDRSPSAILVPSAIGGAALLTFADVAVRLIDTRNELKLGVVTAFLGVPVFLIHLMRERRLW</sequence>
<comment type="caution">
    <text evidence="9">The sequence shown here is derived from an EMBL/GenBank/DDBJ whole genome shotgun (WGS) entry which is preliminary data.</text>
</comment>
<dbReference type="InterPro" id="IPR037294">
    <property type="entry name" value="ABC_BtuC-like"/>
</dbReference>
<evidence type="ECO:0000313" key="10">
    <source>
        <dbReference type="Proteomes" id="UP000564677"/>
    </source>
</evidence>
<gene>
    <name evidence="9" type="ORF">FHR20_002115</name>
</gene>
<evidence type="ECO:0000256" key="6">
    <source>
        <dbReference type="ARBA" id="ARBA00022989"/>
    </source>
</evidence>
<keyword evidence="6 8" id="KW-1133">Transmembrane helix</keyword>
<comment type="similarity">
    <text evidence="2">Belongs to the binding-protein-dependent transport system permease family. FecCD subfamily.</text>
</comment>
<keyword evidence="3" id="KW-0813">Transport</keyword>
<dbReference type="Gene3D" id="1.10.3470.10">
    <property type="entry name" value="ABC transporter involved in vitamin B12 uptake, BtuC"/>
    <property type="match status" value="1"/>
</dbReference>